<keyword evidence="1" id="KW-0175">Coiled coil</keyword>
<evidence type="ECO:0000256" key="2">
    <source>
        <dbReference type="SAM" id="Phobius"/>
    </source>
</evidence>
<feature type="coiled-coil region" evidence="1">
    <location>
        <begin position="112"/>
        <end position="260"/>
    </location>
</feature>
<dbReference type="Proteomes" id="UP000267223">
    <property type="component" value="Unassembled WGS sequence"/>
</dbReference>
<keyword evidence="2" id="KW-1133">Transmembrane helix</keyword>
<sequence length="274" mass="32391">MWIWWIISLVVLIACFIFSYKMIMSSYDWLPADRSNFPGFKKKFTANSPPPKSEAIYELKSKLQKVEENSSFYEIQFSKMQERLKVLEGKYQASQDLIISANNGEEDWKEMYYEENERKEKIENELDETRAKLEEMESRFNEVEENNASWTALKSDYDARLHELSTSHENINMLQKQLQAAVEREKELELSLVSEINEKNKFSKLEVENTRLRIENEDLKNQIVQSHLQQKEMENRIARLNELESRLALLEEEKAKMISSLEMVVKATKLNLGK</sequence>
<accession>A0A3M9NP71</accession>
<proteinExistence type="predicted"/>
<gene>
    <name evidence="3" type="ORF">EFY79_05715</name>
</gene>
<feature type="transmembrane region" description="Helical" evidence="2">
    <location>
        <begin position="6"/>
        <end position="24"/>
    </location>
</feature>
<keyword evidence="2" id="KW-0472">Membrane</keyword>
<name>A0A3M9NP71_9BACT</name>
<comment type="caution">
    <text evidence="3">The sequence shown here is derived from an EMBL/GenBank/DDBJ whole genome shotgun (WGS) entry which is preliminary data.</text>
</comment>
<evidence type="ECO:0000313" key="3">
    <source>
        <dbReference type="EMBL" id="RNI39137.1"/>
    </source>
</evidence>
<evidence type="ECO:0000313" key="4">
    <source>
        <dbReference type="Proteomes" id="UP000267223"/>
    </source>
</evidence>
<keyword evidence="4" id="KW-1185">Reference proteome</keyword>
<protein>
    <submittedName>
        <fullName evidence="3">Uncharacterized protein</fullName>
    </submittedName>
</protein>
<organism evidence="3 4">
    <name type="scientific">Hanamia caeni</name>
    <dbReference type="NCBI Taxonomy" id="2294116"/>
    <lineage>
        <taxon>Bacteria</taxon>
        <taxon>Pseudomonadati</taxon>
        <taxon>Bacteroidota</taxon>
        <taxon>Chitinophagia</taxon>
        <taxon>Chitinophagales</taxon>
        <taxon>Chitinophagaceae</taxon>
        <taxon>Hanamia</taxon>
    </lineage>
</organism>
<evidence type="ECO:0000256" key="1">
    <source>
        <dbReference type="SAM" id="Coils"/>
    </source>
</evidence>
<dbReference type="RefSeq" id="WP_123119702.1">
    <property type="nucleotide sequence ID" value="NZ_RJJR01000002.1"/>
</dbReference>
<dbReference type="AlphaFoldDB" id="A0A3M9NP71"/>
<dbReference type="EMBL" id="RJJR01000002">
    <property type="protein sequence ID" value="RNI39137.1"/>
    <property type="molecule type" value="Genomic_DNA"/>
</dbReference>
<keyword evidence="2" id="KW-0812">Transmembrane</keyword>
<reference evidence="3 4" key="1">
    <citation type="submission" date="2018-11" db="EMBL/GenBank/DDBJ databases">
        <title>Draft genome sequence of Ferruginibacter sp. BO-59.</title>
        <authorList>
            <person name="Im W.T."/>
        </authorList>
    </citation>
    <scope>NUCLEOTIDE SEQUENCE [LARGE SCALE GENOMIC DNA]</scope>
    <source>
        <strain evidence="3 4">BO-59</strain>
    </source>
</reference>